<dbReference type="InterPro" id="IPR008979">
    <property type="entry name" value="Galactose-bd-like_sf"/>
</dbReference>
<accession>A0ABR7YEF9</accession>
<dbReference type="PROSITE" id="PS50022">
    <property type="entry name" value="FA58C_3"/>
    <property type="match status" value="1"/>
</dbReference>
<comment type="caution">
    <text evidence="2">The sequence shown here is derived from an EMBL/GenBank/DDBJ whole genome shotgun (WGS) entry which is preliminary data.</text>
</comment>
<dbReference type="Pfam" id="PF00754">
    <property type="entry name" value="F5_F8_type_C"/>
    <property type="match status" value="1"/>
</dbReference>
<sequence>MRQYLVHILWGGPHGRAVAAIDVDLSTFWHTQWNGANPPPPHHIIIDMNEELNVKGFYFYARQNSANGRSRKVEILVSSDNQNWTNLGTFDMANVITRQEVVLPSLTKFRYVRFNFNEPTNYAGGVHATMAEIGTFYDE</sequence>
<evidence type="ECO:0000259" key="1">
    <source>
        <dbReference type="PROSITE" id="PS50022"/>
    </source>
</evidence>
<organism evidence="2 3">
    <name type="scientific">Sphingobacterium litopenaei</name>
    <dbReference type="NCBI Taxonomy" id="2763500"/>
    <lineage>
        <taxon>Bacteria</taxon>
        <taxon>Pseudomonadati</taxon>
        <taxon>Bacteroidota</taxon>
        <taxon>Sphingobacteriia</taxon>
        <taxon>Sphingobacteriales</taxon>
        <taxon>Sphingobacteriaceae</taxon>
        <taxon>Sphingobacterium</taxon>
    </lineage>
</organism>
<proteinExistence type="predicted"/>
<dbReference type="InterPro" id="IPR000421">
    <property type="entry name" value="FA58C"/>
</dbReference>
<dbReference type="SUPFAM" id="SSF49785">
    <property type="entry name" value="Galactose-binding domain-like"/>
    <property type="match status" value="1"/>
</dbReference>
<reference evidence="2 3" key="1">
    <citation type="submission" date="2020-08" db="EMBL/GenBank/DDBJ databases">
        <title>Sphingobacterium sp. DN04309 isolated from aquaculture water.</title>
        <authorList>
            <person name="Zhang M."/>
        </authorList>
    </citation>
    <scope>NUCLEOTIDE SEQUENCE [LARGE SCALE GENOMIC DNA]</scope>
    <source>
        <strain evidence="2 3">DN04309</strain>
    </source>
</reference>
<dbReference type="RefSeq" id="WP_190302107.1">
    <property type="nucleotide sequence ID" value="NZ_JACOIJ010000014.1"/>
</dbReference>
<gene>
    <name evidence="2" type="ORF">H8B04_08775</name>
</gene>
<name>A0ABR7YEF9_9SPHI</name>
<evidence type="ECO:0000313" key="3">
    <source>
        <dbReference type="Proteomes" id="UP000651271"/>
    </source>
</evidence>
<feature type="domain" description="F5/8 type C" evidence="1">
    <location>
        <begin position="1"/>
        <end position="135"/>
    </location>
</feature>
<evidence type="ECO:0000313" key="2">
    <source>
        <dbReference type="EMBL" id="MBD1429661.1"/>
    </source>
</evidence>
<keyword evidence="3" id="KW-1185">Reference proteome</keyword>
<dbReference type="Gene3D" id="2.60.120.260">
    <property type="entry name" value="Galactose-binding domain-like"/>
    <property type="match status" value="1"/>
</dbReference>
<protein>
    <submittedName>
        <fullName evidence="2">Discoidin domain-containing protein</fullName>
    </submittedName>
</protein>
<dbReference type="EMBL" id="JACOIJ010000014">
    <property type="protein sequence ID" value="MBD1429661.1"/>
    <property type="molecule type" value="Genomic_DNA"/>
</dbReference>
<dbReference type="Proteomes" id="UP000651271">
    <property type="component" value="Unassembled WGS sequence"/>
</dbReference>